<comment type="caution">
    <text evidence="3">The sequence shown here is derived from an EMBL/GenBank/DDBJ whole genome shotgun (WGS) entry which is preliminary data.</text>
</comment>
<evidence type="ECO:0000313" key="4">
    <source>
        <dbReference type="Proteomes" id="UP000419743"/>
    </source>
</evidence>
<dbReference type="NCBIfam" id="TIGR02684">
    <property type="entry name" value="dnstrm_HI1420"/>
    <property type="match status" value="1"/>
</dbReference>
<feature type="domain" description="HTH cro/C1-type" evidence="2">
    <location>
        <begin position="70"/>
        <end position="115"/>
    </location>
</feature>
<evidence type="ECO:0000313" key="3">
    <source>
        <dbReference type="EMBL" id="VZO39052.1"/>
    </source>
</evidence>
<dbReference type="Proteomes" id="UP000419743">
    <property type="component" value="Unassembled WGS sequence"/>
</dbReference>
<dbReference type="CDD" id="cd00093">
    <property type="entry name" value="HTH_XRE"/>
    <property type="match status" value="1"/>
</dbReference>
<name>A0A7M4DNM1_9MICO</name>
<keyword evidence="4" id="KW-1185">Reference proteome</keyword>
<dbReference type="EMBL" id="CACRYJ010000055">
    <property type="protein sequence ID" value="VZO39052.1"/>
    <property type="molecule type" value="Genomic_DNA"/>
</dbReference>
<dbReference type="PANTHER" id="PTHR40275">
    <property type="entry name" value="SSL7038 PROTEIN"/>
    <property type="match status" value="1"/>
</dbReference>
<organism evidence="3 4">
    <name type="scientific">Occultella aeris</name>
    <dbReference type="NCBI Taxonomy" id="2761496"/>
    <lineage>
        <taxon>Bacteria</taxon>
        <taxon>Bacillati</taxon>
        <taxon>Actinomycetota</taxon>
        <taxon>Actinomycetes</taxon>
        <taxon>Micrococcales</taxon>
        <taxon>Ruaniaceae</taxon>
        <taxon>Occultella</taxon>
    </lineage>
</organism>
<dbReference type="Gene3D" id="1.10.260.40">
    <property type="entry name" value="lambda repressor-like DNA-binding domains"/>
    <property type="match status" value="1"/>
</dbReference>
<reference evidence="3 4" key="1">
    <citation type="submission" date="2019-11" db="EMBL/GenBank/DDBJ databases">
        <authorList>
            <person name="Criscuolo A."/>
        </authorList>
    </citation>
    <scope>NUCLEOTIDE SEQUENCE [LARGE SCALE GENOMIC DNA]</scope>
    <source>
        <strain evidence="3">CIP111667</strain>
    </source>
</reference>
<dbReference type="AlphaFoldDB" id="A0A7M4DNM1"/>
<dbReference type="GO" id="GO:0003677">
    <property type="term" value="F:DNA binding"/>
    <property type="evidence" value="ECO:0007669"/>
    <property type="project" value="InterPro"/>
</dbReference>
<feature type="region of interest" description="Disordered" evidence="1">
    <location>
        <begin position="1"/>
        <end position="20"/>
    </location>
</feature>
<accession>A0A7M4DNM1</accession>
<evidence type="ECO:0000259" key="2">
    <source>
        <dbReference type="PROSITE" id="PS50943"/>
    </source>
</evidence>
<dbReference type="PROSITE" id="PS50943">
    <property type="entry name" value="HTH_CROC1"/>
    <property type="match status" value="1"/>
</dbReference>
<dbReference type="InterPro" id="IPR014057">
    <property type="entry name" value="HI1420"/>
</dbReference>
<proteinExistence type="predicted"/>
<sequence>MADPNRAIGSTTGGSTRRSATDAFSAFDPADYLNTFDDVVAYLEAVIEDAEGDPVVITGVLGTIARSRNLSEIARRAGMSREGLYKALSAKGNPSFATVVKVSRALGLRVHFESIA</sequence>
<dbReference type="InterPro" id="IPR001387">
    <property type="entry name" value="Cro/C1-type_HTH"/>
</dbReference>
<dbReference type="SUPFAM" id="SSF47413">
    <property type="entry name" value="lambda repressor-like DNA-binding domains"/>
    <property type="match status" value="1"/>
</dbReference>
<protein>
    <recommendedName>
        <fullName evidence="2">HTH cro/C1-type domain-containing protein</fullName>
    </recommendedName>
</protein>
<evidence type="ECO:0000256" key="1">
    <source>
        <dbReference type="SAM" id="MobiDB-lite"/>
    </source>
</evidence>
<dbReference type="Pfam" id="PF21716">
    <property type="entry name" value="dnstrm_HI1420"/>
    <property type="match status" value="1"/>
</dbReference>
<dbReference type="RefSeq" id="WP_231955589.1">
    <property type="nucleotide sequence ID" value="NZ_CACRYJ010000055.1"/>
</dbReference>
<feature type="compositionally biased region" description="Low complexity" evidence="1">
    <location>
        <begin position="9"/>
        <end position="18"/>
    </location>
</feature>
<gene>
    <name evidence="3" type="ORF">HALOF300_03752</name>
</gene>
<dbReference type="PANTHER" id="PTHR40275:SF1">
    <property type="entry name" value="SSL7038 PROTEIN"/>
    <property type="match status" value="1"/>
</dbReference>
<dbReference type="InterPro" id="IPR010982">
    <property type="entry name" value="Lambda_DNA-bd_dom_sf"/>
</dbReference>